<reference evidence="3 4" key="1">
    <citation type="submission" date="2020-10" db="EMBL/GenBank/DDBJ databases">
        <title>Connecting structure to function with the recovery of over 1000 high-quality activated sludge metagenome-assembled genomes encoding full-length rRNA genes using long-read sequencing.</title>
        <authorList>
            <person name="Singleton C.M."/>
            <person name="Petriglieri F."/>
            <person name="Kristensen J.M."/>
            <person name="Kirkegaard R.H."/>
            <person name="Michaelsen T.Y."/>
            <person name="Andersen M.H."/>
            <person name="Karst S.M."/>
            <person name="Dueholm M.S."/>
            <person name="Nielsen P.H."/>
            <person name="Albertsen M."/>
        </authorList>
    </citation>
    <scope>NUCLEOTIDE SEQUENCE [LARGE SCALE GENOMIC DNA]</scope>
    <source>
        <strain evidence="3">OdNE_18-Q3-R46-58_MAXAC.008</strain>
    </source>
</reference>
<keyword evidence="1" id="KW-1133">Transmembrane helix</keyword>
<proteinExistence type="predicted"/>
<evidence type="ECO:0000313" key="4">
    <source>
        <dbReference type="Proteomes" id="UP000709959"/>
    </source>
</evidence>
<comment type="caution">
    <text evidence="3">The sequence shown here is derived from an EMBL/GenBank/DDBJ whole genome shotgun (WGS) entry which is preliminary data.</text>
</comment>
<feature type="domain" description="YcxB-like C-terminal" evidence="2">
    <location>
        <begin position="91"/>
        <end position="150"/>
    </location>
</feature>
<organism evidence="3 4">
    <name type="scientific">Candidatus Geothrix odensensis</name>
    <dbReference type="NCBI Taxonomy" id="2954440"/>
    <lineage>
        <taxon>Bacteria</taxon>
        <taxon>Pseudomonadati</taxon>
        <taxon>Acidobacteriota</taxon>
        <taxon>Holophagae</taxon>
        <taxon>Holophagales</taxon>
        <taxon>Holophagaceae</taxon>
        <taxon>Geothrix</taxon>
    </lineage>
</organism>
<dbReference type="Pfam" id="PF14317">
    <property type="entry name" value="YcxB"/>
    <property type="match status" value="1"/>
</dbReference>
<evidence type="ECO:0000313" key="3">
    <source>
        <dbReference type="EMBL" id="MBK8573747.1"/>
    </source>
</evidence>
<dbReference type="AlphaFoldDB" id="A0A936F423"/>
<dbReference type="EMBL" id="JADKCH010000031">
    <property type="protein sequence ID" value="MBK8573747.1"/>
    <property type="molecule type" value="Genomic_DNA"/>
</dbReference>
<accession>A0A936F423</accession>
<keyword evidence="1" id="KW-0472">Membrane</keyword>
<keyword evidence="1" id="KW-0812">Transmembrane</keyword>
<gene>
    <name evidence="3" type="ORF">IPN91_14260</name>
</gene>
<feature type="transmembrane region" description="Helical" evidence="1">
    <location>
        <begin position="52"/>
        <end position="72"/>
    </location>
</feature>
<dbReference type="Proteomes" id="UP000709959">
    <property type="component" value="Unassembled WGS sequence"/>
</dbReference>
<protein>
    <submittedName>
        <fullName evidence="3">YcxB family protein</fullName>
    </submittedName>
</protein>
<dbReference type="InterPro" id="IPR025588">
    <property type="entry name" value="YcxB-like_C"/>
</dbReference>
<feature type="transmembrane region" description="Helical" evidence="1">
    <location>
        <begin position="24"/>
        <end position="46"/>
    </location>
</feature>
<evidence type="ECO:0000256" key="1">
    <source>
        <dbReference type="SAM" id="Phobius"/>
    </source>
</evidence>
<name>A0A936F423_9BACT</name>
<evidence type="ECO:0000259" key="2">
    <source>
        <dbReference type="Pfam" id="PF14317"/>
    </source>
</evidence>
<sequence>MHITVHYALTPDEALRGTRAFKRLWYGLSVGSGALMVLMGITALQASPDSRGLPLIMLINGLLFLVLPEAVLRWARLRRGAEAYPPMEVTLDDEGLTLRTEASEGGLPWASFAEIQRHSGFWIFRISRSQAVLVPERAFEEAAGAELAAFLRERKLFRG</sequence>